<proteinExistence type="inferred from homology"/>
<dbReference type="PATRIC" id="fig|317.175.peg.5244"/>
<organism evidence="3 4">
    <name type="scientific">Pseudomonas syringae</name>
    <dbReference type="NCBI Taxonomy" id="317"/>
    <lineage>
        <taxon>Bacteria</taxon>
        <taxon>Pseudomonadati</taxon>
        <taxon>Pseudomonadota</taxon>
        <taxon>Gammaproteobacteria</taxon>
        <taxon>Pseudomonadales</taxon>
        <taxon>Pseudomonadaceae</taxon>
        <taxon>Pseudomonas</taxon>
    </lineage>
</organism>
<dbReference type="PANTHER" id="PTHR21017">
    <property type="entry name" value="NIPSNAP-RELATED"/>
    <property type="match status" value="1"/>
</dbReference>
<accession>A0A085V5A1</accession>
<dbReference type="Pfam" id="PF07978">
    <property type="entry name" value="NIPSNAP"/>
    <property type="match status" value="2"/>
</dbReference>
<name>A0A085V5A1_PSESX</name>
<dbReference type="Gene3D" id="3.30.70.100">
    <property type="match status" value="1"/>
</dbReference>
<dbReference type="SUPFAM" id="SSF54909">
    <property type="entry name" value="Dimeric alpha+beta barrel"/>
    <property type="match status" value="2"/>
</dbReference>
<dbReference type="EMBL" id="JPQU01000100">
    <property type="protein sequence ID" value="KFE50614.1"/>
    <property type="molecule type" value="Genomic_DNA"/>
</dbReference>
<reference evidence="3 4" key="1">
    <citation type="submission" date="2014-07" db="EMBL/GenBank/DDBJ databases">
        <title>Draft Genome Sequences of Environmental Pseudomonas syringae strains.</title>
        <authorList>
            <person name="Baltrus D.A."/>
            <person name="Berge O."/>
            <person name="Morris C."/>
        </authorList>
    </citation>
    <scope>NUCLEOTIDE SEQUENCE [LARGE SCALE GENOMIC DNA]</scope>
    <source>
        <strain evidence="3 4">GAW0119</strain>
    </source>
</reference>
<comment type="similarity">
    <text evidence="1">Belongs to the NipSnap family.</text>
</comment>
<feature type="domain" description="NIPSNAP" evidence="2">
    <location>
        <begin position="113"/>
        <end position="210"/>
    </location>
</feature>
<dbReference type="Proteomes" id="UP000028631">
    <property type="component" value="Unassembled WGS sequence"/>
</dbReference>
<evidence type="ECO:0000259" key="2">
    <source>
        <dbReference type="Pfam" id="PF07978"/>
    </source>
</evidence>
<evidence type="ECO:0000313" key="4">
    <source>
        <dbReference type="Proteomes" id="UP000028631"/>
    </source>
</evidence>
<dbReference type="AlphaFoldDB" id="A0A085V5A1"/>
<dbReference type="InterPro" id="IPR051557">
    <property type="entry name" value="NipSnap_domain"/>
</dbReference>
<feature type="domain" description="NIPSNAP" evidence="2">
    <location>
        <begin position="9"/>
        <end position="75"/>
    </location>
</feature>
<gene>
    <name evidence="3" type="ORF">IV01_25175</name>
</gene>
<sequence>MAEPGSDLFELIRFTLRVRTPAQALPRLQAALHDALEGVELMGCWLSEIGPQNTVAVLRRFSCAEVQAAERQRVLLASDAFGIGEFILEQQMDDYRLFPFLRPLEPGAYGPFYELREYDLVTSGLAPTLEGWRKAVTARTDSTYSPVYAAFYATSGRVPRYLHIWPYASLEQRLDVRTRAVRDHVWPPENSGPQLQKMSSVAYLPVPFSPLS</sequence>
<dbReference type="PANTHER" id="PTHR21017:SF17">
    <property type="entry name" value="PROTEIN NIPSNAP"/>
    <property type="match status" value="1"/>
</dbReference>
<dbReference type="InterPro" id="IPR012577">
    <property type="entry name" value="NIPSNAP"/>
</dbReference>
<protein>
    <submittedName>
        <fullName evidence="3">NIPSNAP family protein</fullName>
    </submittedName>
</protein>
<evidence type="ECO:0000256" key="1">
    <source>
        <dbReference type="ARBA" id="ARBA00005291"/>
    </source>
</evidence>
<keyword evidence="4" id="KW-1185">Reference proteome</keyword>
<dbReference type="InterPro" id="IPR011008">
    <property type="entry name" value="Dimeric_a/b-barrel"/>
</dbReference>
<evidence type="ECO:0000313" key="3">
    <source>
        <dbReference type="EMBL" id="KFE50614.1"/>
    </source>
</evidence>
<comment type="caution">
    <text evidence="3">The sequence shown here is derived from an EMBL/GenBank/DDBJ whole genome shotgun (WGS) entry which is preliminary data.</text>
</comment>